<organism evidence="2 3">
    <name type="scientific">Pararge aegeria aegeria</name>
    <dbReference type="NCBI Taxonomy" id="348720"/>
    <lineage>
        <taxon>Eukaryota</taxon>
        <taxon>Metazoa</taxon>
        <taxon>Ecdysozoa</taxon>
        <taxon>Arthropoda</taxon>
        <taxon>Hexapoda</taxon>
        <taxon>Insecta</taxon>
        <taxon>Pterygota</taxon>
        <taxon>Neoptera</taxon>
        <taxon>Endopterygota</taxon>
        <taxon>Lepidoptera</taxon>
        <taxon>Glossata</taxon>
        <taxon>Ditrysia</taxon>
        <taxon>Papilionoidea</taxon>
        <taxon>Nymphalidae</taxon>
        <taxon>Satyrinae</taxon>
        <taxon>Satyrini</taxon>
        <taxon>Parargina</taxon>
        <taxon>Pararge</taxon>
    </lineage>
</organism>
<name>A0A8S4SN22_9NEOP</name>
<evidence type="ECO:0000313" key="2">
    <source>
        <dbReference type="EMBL" id="CAH2268703.1"/>
    </source>
</evidence>
<gene>
    <name evidence="2" type="primary">jg9239</name>
    <name evidence="2" type="ORF">PAEG_LOCUS27034</name>
</gene>
<feature type="region of interest" description="Disordered" evidence="1">
    <location>
        <begin position="1"/>
        <end position="29"/>
    </location>
</feature>
<keyword evidence="3" id="KW-1185">Reference proteome</keyword>
<comment type="caution">
    <text evidence="2">The sequence shown here is derived from an EMBL/GenBank/DDBJ whole genome shotgun (WGS) entry which is preliminary data.</text>
</comment>
<protein>
    <submittedName>
        <fullName evidence="2">Jg9239 protein</fullName>
    </submittedName>
</protein>
<evidence type="ECO:0000256" key="1">
    <source>
        <dbReference type="SAM" id="MobiDB-lite"/>
    </source>
</evidence>
<accession>A0A8S4SN22</accession>
<evidence type="ECO:0000313" key="3">
    <source>
        <dbReference type="Proteomes" id="UP000838756"/>
    </source>
</evidence>
<dbReference type="Proteomes" id="UP000838756">
    <property type="component" value="Unassembled WGS sequence"/>
</dbReference>
<proteinExistence type="predicted"/>
<dbReference type="AlphaFoldDB" id="A0A8S4SN22"/>
<feature type="compositionally biased region" description="Basic and acidic residues" evidence="1">
    <location>
        <begin position="17"/>
        <end position="29"/>
    </location>
</feature>
<sequence>METVAMESPSLSSSDTAPRRDVARRSDVARRGACPVVAAVCDRNRKQRPVSLHSNSIPRAPHNAVQALLLPNSYVLPRRH</sequence>
<reference evidence="2" key="1">
    <citation type="submission" date="2022-03" db="EMBL/GenBank/DDBJ databases">
        <authorList>
            <person name="Lindestad O."/>
        </authorList>
    </citation>
    <scope>NUCLEOTIDE SEQUENCE</scope>
</reference>
<dbReference type="EMBL" id="CAKXAJ010026459">
    <property type="protein sequence ID" value="CAH2268703.1"/>
    <property type="molecule type" value="Genomic_DNA"/>
</dbReference>